<dbReference type="InterPro" id="IPR023828">
    <property type="entry name" value="Peptidase_S8_Ser-AS"/>
</dbReference>
<dbReference type="EMBL" id="JACHXS010000003">
    <property type="protein sequence ID" value="MBB3221405.1"/>
    <property type="molecule type" value="Genomic_DNA"/>
</dbReference>
<evidence type="ECO:0000313" key="17">
    <source>
        <dbReference type="Proteomes" id="UP000298763"/>
    </source>
</evidence>
<feature type="domain" description="Peptidase S8/S53" evidence="12">
    <location>
        <begin position="161"/>
        <end position="666"/>
    </location>
</feature>
<comment type="similarity">
    <text evidence="2 8 9">Belongs to the peptidase S8 family.</text>
</comment>
<dbReference type="InterPro" id="IPR036852">
    <property type="entry name" value="Peptidase_S8/S53_dom_sf"/>
</dbReference>
<reference evidence="16 17" key="1">
    <citation type="submission" date="2019-05" db="EMBL/GenBank/DDBJ databases">
        <title>Draft Genome Sequences of Six Type Strains of the Genus Massilia.</title>
        <authorList>
            <person name="Miess H."/>
            <person name="Frediansyhah A."/>
            <person name="Gross H."/>
        </authorList>
    </citation>
    <scope>NUCLEOTIDE SEQUENCE [LARGE SCALE GENOMIC DNA]</scope>
    <source>
        <strain evidence="16 17">DSMZ 26121</strain>
    </source>
</reference>
<protein>
    <submittedName>
        <fullName evidence="16">S8 family peptidase</fullName>
    </submittedName>
    <submittedName>
        <fullName evidence="15">Subtilisin family serine protease</fullName>
    </submittedName>
</protein>
<dbReference type="Proteomes" id="UP000298763">
    <property type="component" value="Chromosome"/>
</dbReference>
<keyword evidence="17" id="KW-1185">Reference proteome</keyword>
<feature type="active site" description="Charge relay system" evidence="7 8">
    <location>
        <position position="625"/>
    </location>
</feature>
<dbReference type="InterPro" id="IPR000209">
    <property type="entry name" value="Peptidase_S8/S53_dom"/>
</dbReference>
<comment type="subcellular location">
    <subcellularLocation>
        <location evidence="1">Secreted</location>
    </subcellularLocation>
</comment>
<dbReference type="Gene3D" id="2.60.40.2310">
    <property type="match status" value="1"/>
</dbReference>
<dbReference type="InterPro" id="IPR041469">
    <property type="entry name" value="Subtilisin-like_FN3"/>
</dbReference>
<evidence type="ECO:0000259" key="12">
    <source>
        <dbReference type="Pfam" id="PF00082"/>
    </source>
</evidence>
<evidence type="ECO:0000256" key="1">
    <source>
        <dbReference type="ARBA" id="ARBA00004613"/>
    </source>
</evidence>
<dbReference type="InterPro" id="IPR023827">
    <property type="entry name" value="Peptidase_S8_Asp-AS"/>
</dbReference>
<accession>A0A4P8HPU0</accession>
<feature type="domain" description="Inhibitor I9" evidence="13">
    <location>
        <begin position="33"/>
        <end position="133"/>
    </location>
</feature>
<dbReference type="CDD" id="cd02120">
    <property type="entry name" value="PA_subtilisin_like"/>
    <property type="match status" value="1"/>
</dbReference>
<name>A0A4P8HPU0_9BURK</name>
<keyword evidence="5 8" id="KW-0720">Serine protease</keyword>
<feature type="domain" description="Subtilisin-like protease fibronectin type-III" evidence="14">
    <location>
        <begin position="729"/>
        <end position="820"/>
    </location>
</feature>
<evidence type="ECO:0000256" key="11">
    <source>
        <dbReference type="SAM" id="SignalP"/>
    </source>
</evidence>
<dbReference type="GO" id="GO:0005576">
    <property type="term" value="C:extracellular region"/>
    <property type="evidence" value="ECO:0007669"/>
    <property type="project" value="UniProtKB-SubCell"/>
</dbReference>
<dbReference type="Proteomes" id="UP000584325">
    <property type="component" value="Unassembled WGS sequence"/>
</dbReference>
<feature type="active site" description="Charge relay system" evidence="7 8">
    <location>
        <position position="265"/>
    </location>
</feature>
<dbReference type="Pfam" id="PF05922">
    <property type="entry name" value="Inhibitor_I9"/>
    <property type="match status" value="1"/>
</dbReference>
<reference evidence="15 18" key="2">
    <citation type="submission" date="2020-08" db="EMBL/GenBank/DDBJ databases">
        <title>Genomic Encyclopedia of Type Strains, Phase III (KMG-III): the genomes of soil and plant-associated and newly described type strains.</title>
        <authorList>
            <person name="Whitman W."/>
        </authorList>
    </citation>
    <scope>NUCLEOTIDE SEQUENCE [LARGE SCALE GENOMIC DNA]</scope>
    <source>
        <strain evidence="15 18">CECT 7753</strain>
    </source>
</reference>
<evidence type="ECO:0000313" key="16">
    <source>
        <dbReference type="EMBL" id="QCP10562.1"/>
    </source>
</evidence>
<dbReference type="PROSITE" id="PS51892">
    <property type="entry name" value="SUBTILASE"/>
    <property type="match status" value="1"/>
</dbReference>
<evidence type="ECO:0000259" key="14">
    <source>
        <dbReference type="Pfam" id="PF17766"/>
    </source>
</evidence>
<dbReference type="EMBL" id="CP040017">
    <property type="protein sequence ID" value="QCP10562.1"/>
    <property type="molecule type" value="Genomic_DNA"/>
</dbReference>
<dbReference type="InterPro" id="IPR034197">
    <property type="entry name" value="Peptidases_S8_3"/>
</dbReference>
<dbReference type="Pfam" id="PF17766">
    <property type="entry name" value="fn3_6"/>
    <property type="match status" value="1"/>
</dbReference>
<dbReference type="GO" id="GO:0006508">
    <property type="term" value="P:proteolysis"/>
    <property type="evidence" value="ECO:0007669"/>
    <property type="project" value="UniProtKB-KW"/>
</dbReference>
<evidence type="ECO:0000256" key="5">
    <source>
        <dbReference type="ARBA" id="ARBA00022825"/>
    </source>
</evidence>
<dbReference type="InterPro" id="IPR037045">
    <property type="entry name" value="S8pro/Inhibitor_I9_sf"/>
</dbReference>
<feature type="chain" id="PRO_5044607332" evidence="11">
    <location>
        <begin position="24"/>
        <end position="1083"/>
    </location>
</feature>
<feature type="signal peptide" evidence="11">
    <location>
        <begin position="1"/>
        <end position="23"/>
    </location>
</feature>
<evidence type="ECO:0000256" key="8">
    <source>
        <dbReference type="PROSITE-ProRule" id="PRU01240"/>
    </source>
</evidence>
<gene>
    <name evidence="16" type="ORF">FCL38_09070</name>
    <name evidence="15" type="ORF">FHS02_002212</name>
</gene>
<evidence type="ECO:0000256" key="10">
    <source>
        <dbReference type="SAM" id="MobiDB-lite"/>
    </source>
</evidence>
<evidence type="ECO:0000256" key="6">
    <source>
        <dbReference type="ARBA" id="ARBA00023180"/>
    </source>
</evidence>
<evidence type="ECO:0000313" key="18">
    <source>
        <dbReference type="Proteomes" id="UP000584325"/>
    </source>
</evidence>
<proteinExistence type="inferred from homology"/>
<dbReference type="PROSITE" id="PS00136">
    <property type="entry name" value="SUBTILASE_ASP"/>
    <property type="match status" value="1"/>
</dbReference>
<dbReference type="InterPro" id="IPR010259">
    <property type="entry name" value="S8pro/Inhibitor_I9"/>
</dbReference>
<dbReference type="GO" id="GO:0004252">
    <property type="term" value="F:serine-type endopeptidase activity"/>
    <property type="evidence" value="ECO:0007669"/>
    <property type="project" value="UniProtKB-UniRule"/>
</dbReference>
<dbReference type="PROSITE" id="PS00138">
    <property type="entry name" value="SUBTILASE_SER"/>
    <property type="match status" value="1"/>
</dbReference>
<dbReference type="Gene3D" id="3.50.30.30">
    <property type="match status" value="1"/>
</dbReference>
<dbReference type="OrthoDB" id="614750at2"/>
<dbReference type="CDD" id="cd04852">
    <property type="entry name" value="Peptidases_S8_3"/>
    <property type="match status" value="1"/>
</dbReference>
<keyword evidence="11" id="KW-0732">Signal</keyword>
<dbReference type="InterPro" id="IPR015500">
    <property type="entry name" value="Peptidase_S8_subtilisin-rel"/>
</dbReference>
<evidence type="ECO:0000256" key="2">
    <source>
        <dbReference type="ARBA" id="ARBA00011073"/>
    </source>
</evidence>
<feature type="active site" description="Charge relay system" evidence="7 8">
    <location>
        <position position="170"/>
    </location>
</feature>
<dbReference type="AlphaFoldDB" id="A0A4P8HPU0"/>
<dbReference type="SUPFAM" id="SSF52743">
    <property type="entry name" value="Subtilisin-like"/>
    <property type="match status" value="1"/>
</dbReference>
<keyword evidence="6" id="KW-0325">Glycoprotein</keyword>
<keyword evidence="3 8" id="KW-0645">Protease</keyword>
<dbReference type="PRINTS" id="PR00723">
    <property type="entry name" value="SUBTILISIN"/>
</dbReference>
<evidence type="ECO:0000256" key="4">
    <source>
        <dbReference type="ARBA" id="ARBA00022801"/>
    </source>
</evidence>
<organism evidence="15 18">
    <name type="scientific">Pseudoduganella umbonata</name>
    <dbReference type="NCBI Taxonomy" id="864828"/>
    <lineage>
        <taxon>Bacteria</taxon>
        <taxon>Pseudomonadati</taxon>
        <taxon>Pseudomonadota</taxon>
        <taxon>Betaproteobacteria</taxon>
        <taxon>Burkholderiales</taxon>
        <taxon>Oxalobacteraceae</taxon>
        <taxon>Telluria group</taxon>
        <taxon>Pseudoduganella</taxon>
    </lineage>
</organism>
<dbReference type="InterPro" id="IPR045051">
    <property type="entry name" value="SBT"/>
</dbReference>
<evidence type="ECO:0000256" key="7">
    <source>
        <dbReference type="PIRSR" id="PIRSR615500-1"/>
    </source>
</evidence>
<evidence type="ECO:0000313" key="15">
    <source>
        <dbReference type="EMBL" id="MBB3221405.1"/>
    </source>
</evidence>
<keyword evidence="4 8" id="KW-0378">Hydrolase</keyword>
<evidence type="ECO:0000259" key="13">
    <source>
        <dbReference type="Pfam" id="PF05922"/>
    </source>
</evidence>
<sequence>MKRACLPLLVLALGALTTAEALAQKAKPVRRAYIVQLAEKPAASYEGSIAGLRATRPAIGAKLDPRSASVARYAGFLKQRQATVLSAFRGARVLHSYQLVYNGFSALLTDAEAKSLRRKSGVLAVMLETPRKLDTHYTPTYLNLDGPGGVWNQLGGSDKAGEDVIIGVIDTGIWPEHPAFADRVDAEGRPSTDPAATLAYGPVPVRWKGTCEAGEGFTAANCNNKLIGARFYNKALLAQGFNIYWNEFLSPRDGIAIEPRSAFGHGTHTASTAAGNHNTLPTLDGVPVSAASGIAPRARVAAYKVCWSFSQAGSPDVMEATCMPGDSVAAVEQAVADGVDVLNFSIGGYLTVDDPVDQAFLGAASAGVFVAASAGNSAPYMPAAHLVPWVTTTAAASHDKSTGAELQVTGGPRFVGGSLNKAPLPPTPFVLARHAGKVPFDELNGTDQGARATCASPQEAAQQGASAAAAIEPALVAGKVLVCEGGLTSPLAKSVAAKGYGAAAMVLAQYDKGPSYVQYAVPTVDLALEDGIALGEHLMAHPEATLSMSAFGLHENPAASPMVTSFSSRGPNIAAPGVMKPDLAASGLEILAGTTPGGDQATFDRIAASGATQADTRWRFHTGTSMASPHVAGLAALLRQQHPDWSPAAIKSAMMTTAQQTQDDGQAGTGNGKLPWGQGAGLMQPALAVDPGLVYDADTRDWQRFLCGLEAASILASDCAGIGRVADTDLNQPALTVPAIGDTEVVTRTVTNVGDAPATYSATADLPGFDVSVAPAQLSLAPGEKGTFSVTLKRTTAPNLEWQYGSLVWSDGTHRVRSPLQAYTMAFNAPDWIQEPIPSGKKLFTIQSGSGARVKAEISGLVEAQRDILSLRGASGPDYGLAECLAGGSERVAIKKFTVPEGTLGFRFGAFSTDSSSMPDGIDFLTLLVIDPHQQLAGMGSWMYSPTVSTSNPEPGEYTICVSSEGPRDPNGIQFVLSSWIIAPGQDAGNVHVTLPARLNKDGTGTVALAWNGLDNTKRYFGMASFIIDGRTEKLTELFIDAERPEGLPLVPGRILKQPPQANPRRSLVKGARWPGGTTATGQ</sequence>
<dbReference type="PANTHER" id="PTHR10795">
    <property type="entry name" value="PROPROTEIN CONVERTASE SUBTILISIN/KEXIN"/>
    <property type="match status" value="1"/>
</dbReference>
<feature type="region of interest" description="Disordered" evidence="10">
    <location>
        <begin position="1057"/>
        <end position="1083"/>
    </location>
</feature>
<dbReference type="Gene3D" id="3.40.50.200">
    <property type="entry name" value="Peptidase S8/S53 domain"/>
    <property type="match status" value="1"/>
</dbReference>
<dbReference type="Gene3D" id="3.30.70.80">
    <property type="entry name" value="Peptidase S8 propeptide/proteinase inhibitor I9"/>
    <property type="match status" value="1"/>
</dbReference>
<evidence type="ECO:0000256" key="9">
    <source>
        <dbReference type="RuleBase" id="RU003355"/>
    </source>
</evidence>
<evidence type="ECO:0000256" key="3">
    <source>
        <dbReference type="ARBA" id="ARBA00022670"/>
    </source>
</evidence>
<dbReference type="RefSeq" id="WP_137313442.1">
    <property type="nucleotide sequence ID" value="NZ_CP040017.1"/>
</dbReference>
<dbReference type="Pfam" id="PF00082">
    <property type="entry name" value="Peptidase_S8"/>
    <property type="match status" value="1"/>
</dbReference>